<dbReference type="EMBL" id="QXFU01000767">
    <property type="protein sequence ID" value="KAE9021316.1"/>
    <property type="molecule type" value="Genomic_DNA"/>
</dbReference>
<dbReference type="Proteomes" id="UP000435112">
    <property type="component" value="Unassembled WGS sequence"/>
</dbReference>
<evidence type="ECO:0000313" key="6">
    <source>
        <dbReference type="EMBL" id="KAE9021316.1"/>
    </source>
</evidence>
<dbReference type="GO" id="GO:0009251">
    <property type="term" value="P:glucan catabolic process"/>
    <property type="evidence" value="ECO:0007669"/>
    <property type="project" value="TreeGrafter"/>
</dbReference>
<keyword evidence="5" id="KW-0812">Transmembrane</keyword>
<dbReference type="EC" id="3.2.1.21" evidence="3"/>
<reference evidence="8 9" key="1">
    <citation type="submission" date="2018-09" db="EMBL/GenBank/DDBJ databases">
        <title>Genomic investigation of the strawberry pathogen Phytophthora fragariae indicates pathogenicity is determined by transcriptional variation in three key races.</title>
        <authorList>
            <person name="Adams T.M."/>
            <person name="Armitage A.D."/>
            <person name="Sobczyk M.K."/>
            <person name="Bates H.J."/>
            <person name="Dunwell J.M."/>
            <person name="Nellist C.F."/>
            <person name="Harrison R.J."/>
        </authorList>
    </citation>
    <scope>NUCLEOTIDE SEQUENCE [LARGE SCALE GENOMIC DNA]</scope>
    <source>
        <strain evidence="7 8">SCRP249</strain>
        <strain evidence="6 9">SCRP324</strain>
    </source>
</reference>
<evidence type="ECO:0000256" key="2">
    <source>
        <dbReference type="ARBA" id="ARBA00005336"/>
    </source>
</evidence>
<comment type="similarity">
    <text evidence="2">Belongs to the glycosyl hydrolase 3 family.</text>
</comment>
<evidence type="ECO:0000313" key="8">
    <source>
        <dbReference type="Proteomes" id="UP000429607"/>
    </source>
</evidence>
<dbReference type="EMBL" id="QXFV01000464">
    <property type="protein sequence ID" value="KAE9036773.1"/>
    <property type="molecule type" value="Genomic_DNA"/>
</dbReference>
<accession>A0A6A3LPU3</accession>
<evidence type="ECO:0000256" key="5">
    <source>
        <dbReference type="SAM" id="Phobius"/>
    </source>
</evidence>
<dbReference type="OrthoDB" id="416222at2759"/>
<sequence>MERVDTRSGNATFSEGLNNSYRWYVYTKTSVLFLFGYSLSYTSFEYSNSNLSAASSVQQHSTGGLGVGAIVLVGFVYVVLESGAITTVSIGIREKHLSFYNLNTTSW</sequence>
<dbReference type="GO" id="GO:0008422">
    <property type="term" value="F:beta-glucosidase activity"/>
    <property type="evidence" value="ECO:0007669"/>
    <property type="project" value="UniProtKB-EC"/>
</dbReference>
<comment type="catalytic activity">
    <reaction evidence="1">
        <text>Hydrolysis of terminal, non-reducing beta-D-glucosyl residues with release of beta-D-glucose.</text>
        <dbReference type="EC" id="3.2.1.21"/>
    </reaction>
</comment>
<proteinExistence type="inferred from homology"/>
<gene>
    <name evidence="7" type="ORF">PR001_g8672</name>
    <name evidence="6" type="ORF">PR002_g12285</name>
</gene>
<dbReference type="InterPro" id="IPR050288">
    <property type="entry name" value="Cellulose_deg_GH3"/>
</dbReference>
<keyword evidence="4" id="KW-0378">Hydrolase</keyword>
<dbReference type="InterPro" id="IPR036881">
    <property type="entry name" value="Glyco_hydro_3_C_sf"/>
</dbReference>
<protein>
    <recommendedName>
        <fullName evidence="3">beta-glucosidase</fullName>
        <ecNumber evidence="3">3.2.1.21</ecNumber>
    </recommendedName>
</protein>
<organism evidence="6 9">
    <name type="scientific">Phytophthora rubi</name>
    <dbReference type="NCBI Taxonomy" id="129364"/>
    <lineage>
        <taxon>Eukaryota</taxon>
        <taxon>Sar</taxon>
        <taxon>Stramenopiles</taxon>
        <taxon>Oomycota</taxon>
        <taxon>Peronosporomycetes</taxon>
        <taxon>Peronosporales</taxon>
        <taxon>Peronosporaceae</taxon>
        <taxon>Phytophthora</taxon>
    </lineage>
</organism>
<keyword evidence="5" id="KW-1133">Transmembrane helix</keyword>
<evidence type="ECO:0000256" key="3">
    <source>
        <dbReference type="ARBA" id="ARBA00012744"/>
    </source>
</evidence>
<feature type="transmembrane region" description="Helical" evidence="5">
    <location>
        <begin position="21"/>
        <end position="41"/>
    </location>
</feature>
<dbReference type="PANTHER" id="PTHR42715:SF3">
    <property type="entry name" value="BETA-GLUCOSIDASE B-RELATED"/>
    <property type="match status" value="1"/>
</dbReference>
<evidence type="ECO:0000256" key="4">
    <source>
        <dbReference type="ARBA" id="ARBA00022801"/>
    </source>
</evidence>
<dbReference type="PANTHER" id="PTHR42715">
    <property type="entry name" value="BETA-GLUCOSIDASE"/>
    <property type="match status" value="1"/>
</dbReference>
<dbReference type="AlphaFoldDB" id="A0A6A3LPU3"/>
<evidence type="ECO:0000313" key="7">
    <source>
        <dbReference type="EMBL" id="KAE9036773.1"/>
    </source>
</evidence>
<feature type="transmembrane region" description="Helical" evidence="5">
    <location>
        <begin position="61"/>
        <end position="80"/>
    </location>
</feature>
<evidence type="ECO:0000313" key="9">
    <source>
        <dbReference type="Proteomes" id="UP000435112"/>
    </source>
</evidence>
<name>A0A6A3LPU3_9STRA</name>
<dbReference type="Gene3D" id="3.40.50.1700">
    <property type="entry name" value="Glycoside hydrolase family 3 C-terminal domain"/>
    <property type="match status" value="1"/>
</dbReference>
<keyword evidence="5" id="KW-0472">Membrane</keyword>
<comment type="caution">
    <text evidence="6">The sequence shown here is derived from an EMBL/GenBank/DDBJ whole genome shotgun (WGS) entry which is preliminary data.</text>
</comment>
<dbReference type="Proteomes" id="UP000429607">
    <property type="component" value="Unassembled WGS sequence"/>
</dbReference>
<evidence type="ECO:0000256" key="1">
    <source>
        <dbReference type="ARBA" id="ARBA00000448"/>
    </source>
</evidence>